<gene>
    <name evidence="1" type="ORF">GCM10011579_007020</name>
</gene>
<protein>
    <submittedName>
        <fullName evidence="1">Uncharacterized protein</fullName>
    </submittedName>
</protein>
<sequence>MFFVCWWYSGFMPLTCMYAPSIGELAGSGPRMVRILVGRRRRTWDGVYRRAGVRLRRITGEGSLQRVLVAADAAGARAPVLWQSPDPKSLPAPILPTWATVRLVEVQVERGPAVCPIHTALGLPEHWPTGDAFPRRRWSNPS</sequence>
<comment type="caution">
    <text evidence="1">The sequence shown here is derived from an EMBL/GenBank/DDBJ whole genome shotgun (WGS) entry which is preliminary data.</text>
</comment>
<accession>A0A917XTS9</accession>
<keyword evidence="2" id="KW-1185">Reference proteome</keyword>
<dbReference type="Proteomes" id="UP000600365">
    <property type="component" value="Unassembled WGS sequence"/>
</dbReference>
<reference evidence="1 2" key="1">
    <citation type="journal article" date="2014" name="Int. J. Syst. Evol. Microbiol.">
        <title>Complete genome sequence of Corynebacterium casei LMG S-19264T (=DSM 44701T), isolated from a smear-ripened cheese.</title>
        <authorList>
            <consortium name="US DOE Joint Genome Institute (JGI-PGF)"/>
            <person name="Walter F."/>
            <person name="Albersmeier A."/>
            <person name="Kalinowski J."/>
            <person name="Ruckert C."/>
        </authorList>
    </citation>
    <scope>NUCLEOTIDE SEQUENCE [LARGE SCALE GENOMIC DNA]</scope>
    <source>
        <strain evidence="1 2">CGMCC 4.7111</strain>
    </source>
</reference>
<evidence type="ECO:0000313" key="2">
    <source>
        <dbReference type="Proteomes" id="UP000600365"/>
    </source>
</evidence>
<evidence type="ECO:0000313" key="1">
    <source>
        <dbReference type="EMBL" id="GGN51317.1"/>
    </source>
</evidence>
<name>A0A917XTS9_9ACTN</name>
<proteinExistence type="predicted"/>
<organism evidence="1 2">
    <name type="scientific">Streptomyces albiflavescens</name>
    <dbReference type="NCBI Taxonomy" id="1623582"/>
    <lineage>
        <taxon>Bacteria</taxon>
        <taxon>Bacillati</taxon>
        <taxon>Actinomycetota</taxon>
        <taxon>Actinomycetes</taxon>
        <taxon>Kitasatosporales</taxon>
        <taxon>Streptomycetaceae</taxon>
        <taxon>Streptomyces</taxon>
    </lineage>
</organism>
<dbReference type="EMBL" id="BMMM01000001">
    <property type="protein sequence ID" value="GGN51317.1"/>
    <property type="molecule type" value="Genomic_DNA"/>
</dbReference>
<dbReference type="AlphaFoldDB" id="A0A917XTS9"/>